<dbReference type="SUPFAM" id="SSF54909">
    <property type="entry name" value="Dimeric alpha+beta barrel"/>
    <property type="match status" value="2"/>
</dbReference>
<dbReference type="SMART" id="SM00886">
    <property type="entry name" value="Dabb"/>
    <property type="match status" value="2"/>
</dbReference>
<organism evidence="3 4">
    <name type="scientific">Chenopodium quinoa</name>
    <name type="common">Quinoa</name>
    <dbReference type="NCBI Taxonomy" id="63459"/>
    <lineage>
        <taxon>Eukaryota</taxon>
        <taxon>Viridiplantae</taxon>
        <taxon>Streptophyta</taxon>
        <taxon>Embryophyta</taxon>
        <taxon>Tracheophyta</taxon>
        <taxon>Spermatophyta</taxon>
        <taxon>Magnoliopsida</taxon>
        <taxon>eudicotyledons</taxon>
        <taxon>Gunneridae</taxon>
        <taxon>Pentapetalae</taxon>
        <taxon>Caryophyllales</taxon>
        <taxon>Chenopodiaceae</taxon>
        <taxon>Chenopodioideae</taxon>
        <taxon>Atripliceae</taxon>
        <taxon>Chenopodium</taxon>
    </lineage>
</organism>
<dbReference type="Gene3D" id="3.30.70.100">
    <property type="match status" value="2"/>
</dbReference>
<dbReference type="PANTHER" id="PTHR33178:SF3">
    <property type="entry name" value="STRESS-RESPONSE A_B BARREL DOMAIN-CONTAINING PROTEIN UP3"/>
    <property type="match status" value="1"/>
</dbReference>
<comment type="subunit">
    <text evidence="1">Homodimer.</text>
</comment>
<dbReference type="PANTHER" id="PTHR33178">
    <property type="match status" value="1"/>
</dbReference>
<name>A0A803M8F8_CHEQI</name>
<sequence length="194" mass="21160">MLNGLNSLSTLPQVLHLSAGKLHRYRSSSLSFTHILHSRYRSKQDLADYSAHPDHLSVVRTSVLPICDDLMAVDWVAENLEGPVGVKPGSAIRVQLIKLKEGVEEEKKGEVVEMIGRLKGKIKGIEQSSIGENFSPARAKGFEICSIGVFGGVADLDSHDADSDPFNEKHKVRDSVDSLVIVDYVVPSKQSASL</sequence>
<keyword evidence="4" id="KW-1185">Reference proteome</keyword>
<proteinExistence type="predicted"/>
<dbReference type="Gramene" id="AUR62025184-RA">
    <property type="protein sequence ID" value="AUR62025184-RA:cds"/>
    <property type="gene ID" value="AUR62025184"/>
</dbReference>
<dbReference type="InterPro" id="IPR011008">
    <property type="entry name" value="Dimeric_a/b-barrel"/>
</dbReference>
<reference evidence="3" key="2">
    <citation type="submission" date="2021-03" db="UniProtKB">
        <authorList>
            <consortium name="EnsemblPlants"/>
        </authorList>
    </citation>
    <scope>IDENTIFICATION</scope>
</reference>
<dbReference type="AlphaFoldDB" id="A0A803M8F8"/>
<dbReference type="OMA" id="FRWIDEV"/>
<evidence type="ECO:0000259" key="2">
    <source>
        <dbReference type="PROSITE" id="PS51502"/>
    </source>
</evidence>
<dbReference type="Proteomes" id="UP000596660">
    <property type="component" value="Unplaced"/>
</dbReference>
<dbReference type="EnsemblPlants" id="AUR62025184-RA">
    <property type="protein sequence ID" value="AUR62025184-RA:cds"/>
    <property type="gene ID" value="AUR62025184"/>
</dbReference>
<evidence type="ECO:0000256" key="1">
    <source>
        <dbReference type="ARBA" id="ARBA00011738"/>
    </source>
</evidence>
<evidence type="ECO:0000313" key="3">
    <source>
        <dbReference type="EnsemblPlants" id="AUR62025184-RA:cds"/>
    </source>
</evidence>
<reference evidence="3" key="1">
    <citation type="journal article" date="2017" name="Nature">
        <title>The genome of Chenopodium quinoa.</title>
        <authorList>
            <person name="Jarvis D.E."/>
            <person name="Ho Y.S."/>
            <person name="Lightfoot D.J."/>
            <person name="Schmoeckel S.M."/>
            <person name="Li B."/>
            <person name="Borm T.J.A."/>
            <person name="Ohyanagi H."/>
            <person name="Mineta K."/>
            <person name="Michell C.T."/>
            <person name="Saber N."/>
            <person name="Kharbatia N.M."/>
            <person name="Rupper R.R."/>
            <person name="Sharp A.R."/>
            <person name="Dally N."/>
            <person name="Boughton B.A."/>
            <person name="Woo Y.H."/>
            <person name="Gao G."/>
            <person name="Schijlen E.G.W.M."/>
            <person name="Guo X."/>
            <person name="Momin A.A."/>
            <person name="Negrao S."/>
            <person name="Al-Babili S."/>
            <person name="Gehring C."/>
            <person name="Roessner U."/>
            <person name="Jung C."/>
            <person name="Murphy K."/>
            <person name="Arold S.T."/>
            <person name="Gojobori T."/>
            <person name="van der Linden C.G."/>
            <person name="van Loo E.N."/>
            <person name="Jellen E.N."/>
            <person name="Maughan P.J."/>
            <person name="Tester M."/>
        </authorList>
    </citation>
    <scope>NUCLEOTIDE SEQUENCE [LARGE SCALE GENOMIC DNA]</scope>
    <source>
        <strain evidence="3">cv. PI 614886</strain>
    </source>
</reference>
<protein>
    <recommendedName>
        <fullName evidence="2">Stress-response A/B barrel domain-containing protein</fullName>
    </recommendedName>
</protein>
<dbReference type="InterPro" id="IPR013097">
    <property type="entry name" value="Dabb"/>
</dbReference>
<dbReference type="InterPro" id="IPR044662">
    <property type="entry name" value="HS1/DABB1-like"/>
</dbReference>
<dbReference type="Pfam" id="PF07876">
    <property type="entry name" value="Dabb"/>
    <property type="match status" value="2"/>
</dbReference>
<dbReference type="PROSITE" id="PS51502">
    <property type="entry name" value="S_R_A_B_BARREL"/>
    <property type="match status" value="2"/>
</dbReference>
<feature type="domain" description="Stress-response A/B barrel" evidence="2">
    <location>
        <begin position="1"/>
        <end position="75"/>
    </location>
</feature>
<evidence type="ECO:0000313" key="4">
    <source>
        <dbReference type="Proteomes" id="UP000596660"/>
    </source>
</evidence>
<accession>A0A803M8F8</accession>
<feature type="domain" description="Stress-response A/B barrel" evidence="2">
    <location>
        <begin position="91"/>
        <end position="184"/>
    </location>
</feature>